<keyword evidence="2" id="KW-1185">Reference proteome</keyword>
<proteinExistence type="predicted"/>
<dbReference type="RefSeq" id="WP_209988382.1">
    <property type="nucleotide sequence ID" value="NZ_JAGINO010000024.1"/>
</dbReference>
<name>A0ABU0MRB6_9PROT</name>
<evidence type="ECO:0000313" key="1">
    <source>
        <dbReference type="EMBL" id="MDQ0536030.1"/>
    </source>
</evidence>
<evidence type="ECO:0000313" key="2">
    <source>
        <dbReference type="Proteomes" id="UP001244552"/>
    </source>
</evidence>
<protein>
    <submittedName>
        <fullName evidence="1">Uncharacterized protein</fullName>
    </submittedName>
</protein>
<comment type="caution">
    <text evidence="1">The sequence shown here is derived from an EMBL/GenBank/DDBJ whole genome shotgun (WGS) entry which is preliminary data.</text>
</comment>
<dbReference type="EMBL" id="JAUSVU010000022">
    <property type="protein sequence ID" value="MDQ0536030.1"/>
    <property type="molecule type" value="Genomic_DNA"/>
</dbReference>
<reference evidence="1 2" key="1">
    <citation type="submission" date="2023-07" db="EMBL/GenBank/DDBJ databases">
        <title>Genomic Encyclopedia of Type Strains, Phase IV (KMG-IV): sequencing the most valuable type-strain genomes for metagenomic binning, comparative biology and taxonomic classification.</title>
        <authorList>
            <person name="Goeker M."/>
        </authorList>
    </citation>
    <scope>NUCLEOTIDE SEQUENCE [LARGE SCALE GENOMIC DNA]</scope>
    <source>
        <strain evidence="1 2">DSM 19922</strain>
    </source>
</reference>
<dbReference type="Proteomes" id="UP001244552">
    <property type="component" value="Unassembled WGS sequence"/>
</dbReference>
<gene>
    <name evidence="1" type="ORF">QO018_004921</name>
</gene>
<accession>A0ABU0MRB6</accession>
<sequence>MMGAITVETFAFDPATVGTGKIFPNEIEAQDWIGYHGTSSFYSDNIENGGFSNTKPVPEELLDALKQTLQKYGMDHSGIDSFKKLRSVSFSPVSELCLSYCSASKLGGQGLGIISNAINALRDKPLKDEDRELADKIDNIIKEIRSRHPVIYAVNLKGIQRQRYDSVTKAVLVHEAITPDRIIAKLIINYDITSLPIDENAIKMQIGRIFHGAADHYIKIIS</sequence>
<organism evidence="1 2">
    <name type="scientific">Azospirillum picis</name>
    <dbReference type="NCBI Taxonomy" id="488438"/>
    <lineage>
        <taxon>Bacteria</taxon>
        <taxon>Pseudomonadati</taxon>
        <taxon>Pseudomonadota</taxon>
        <taxon>Alphaproteobacteria</taxon>
        <taxon>Rhodospirillales</taxon>
        <taxon>Azospirillaceae</taxon>
        <taxon>Azospirillum</taxon>
    </lineage>
</organism>